<dbReference type="AlphaFoldDB" id="A0A9N9NKQ9"/>
<dbReference type="EMBL" id="CAJVQA010016382">
    <property type="protein sequence ID" value="CAG8742662.1"/>
    <property type="molecule type" value="Genomic_DNA"/>
</dbReference>
<sequence length="125" mass="14678">MSLIKNYNSAQYKLEHFTYNTEHKSQPLASITSSINNNKDPATSSRKRCSKLFLERLFEEKDFSLKHPKTHTHREIVCFVCFEDKKKHGYAKMMIPIQQIFGVILNTTIQTVIQDQKKNHLNLHN</sequence>
<keyword evidence="2" id="KW-1185">Reference proteome</keyword>
<comment type="caution">
    <text evidence="1">The sequence shown here is derived from an EMBL/GenBank/DDBJ whole genome shotgun (WGS) entry which is preliminary data.</text>
</comment>
<reference evidence="1" key="1">
    <citation type="submission" date="2021-06" db="EMBL/GenBank/DDBJ databases">
        <authorList>
            <person name="Kallberg Y."/>
            <person name="Tangrot J."/>
            <person name="Rosling A."/>
        </authorList>
    </citation>
    <scope>NUCLEOTIDE SEQUENCE</scope>
    <source>
        <strain evidence="1">FL966</strain>
    </source>
</reference>
<proteinExistence type="predicted"/>
<name>A0A9N9NKQ9_9GLOM</name>
<protein>
    <submittedName>
        <fullName evidence="1">16766_t:CDS:1</fullName>
    </submittedName>
</protein>
<evidence type="ECO:0000313" key="2">
    <source>
        <dbReference type="Proteomes" id="UP000789759"/>
    </source>
</evidence>
<evidence type="ECO:0000313" key="1">
    <source>
        <dbReference type="EMBL" id="CAG8742662.1"/>
    </source>
</evidence>
<accession>A0A9N9NKQ9</accession>
<dbReference type="Proteomes" id="UP000789759">
    <property type="component" value="Unassembled WGS sequence"/>
</dbReference>
<organism evidence="1 2">
    <name type="scientific">Cetraspora pellucida</name>
    <dbReference type="NCBI Taxonomy" id="1433469"/>
    <lineage>
        <taxon>Eukaryota</taxon>
        <taxon>Fungi</taxon>
        <taxon>Fungi incertae sedis</taxon>
        <taxon>Mucoromycota</taxon>
        <taxon>Glomeromycotina</taxon>
        <taxon>Glomeromycetes</taxon>
        <taxon>Diversisporales</taxon>
        <taxon>Gigasporaceae</taxon>
        <taxon>Cetraspora</taxon>
    </lineage>
</organism>
<gene>
    <name evidence="1" type="ORF">CPELLU_LOCUS14178</name>
</gene>